<dbReference type="HAMAP" id="MF_01281">
    <property type="entry name" value="MTA_SAH_deamin"/>
    <property type="match status" value="1"/>
</dbReference>
<dbReference type="EC" id="3.5.4.28" evidence="5"/>
<sequence length="440" mass="48696">MQVDLIIEARWIIPVEPESVIHENHSLIVNDGKIIDLLPQHTARHQYQAHTLRELHNHALIPGLINCHTHASMTLLRGIADDLPLMEWLQKHIWPLEQKWVGEAFVRDGTDLAIAEMIRGGTTCFNDMYFFPEITAHQAIKHGIRAGIGLIAIDFPSAWAEDSDAYLEKGLALHERLRHEPLITTPFAPHAPYTISDEPLSKIRMLADELDLPVHMHVHETRHEVDEQRQKTGQTPLQRLDELGLLSPAFIAVHMTQLSDAEIDDYARTGGHIVHCPESNLKLASGFCPVAQCLNAGINVALGTDGAASNNDLDMLAEMRSAALLGKGVSGDASAVPAMTALQMATLNGAKALGIDQQTGSLTIGKAADVVAIEFSEVETQPLYHPLSQIVYSASRNQVTDVWVGGRQLLKQRQLTTINLSDLHERIGIWRERLYADDNK</sequence>
<dbReference type="Gene3D" id="2.30.40.10">
    <property type="entry name" value="Urease, subunit C, domain 1"/>
    <property type="match status" value="1"/>
</dbReference>
<feature type="binding site" evidence="5">
    <location>
        <position position="305"/>
    </location>
    <ligand>
        <name>substrate</name>
    </ligand>
</feature>
<comment type="similarity">
    <text evidence="5">Belongs to the metallo-dependent hydrolases superfamily. MTA/SAH deaminase family.</text>
</comment>
<keyword evidence="4 5" id="KW-0862">Zinc</keyword>
<feature type="binding site" evidence="5">
    <location>
        <position position="68"/>
    </location>
    <ligand>
        <name>Zn(2+)</name>
        <dbReference type="ChEBI" id="CHEBI:29105"/>
    </ligand>
</feature>
<dbReference type="SUPFAM" id="SSF51556">
    <property type="entry name" value="Metallo-dependent hydrolases"/>
    <property type="match status" value="1"/>
</dbReference>
<dbReference type="AlphaFoldDB" id="A0AAU7NSS2"/>
<accession>A0AAU7NSS2</accession>
<dbReference type="Pfam" id="PF01979">
    <property type="entry name" value="Amidohydro_1"/>
    <property type="match status" value="1"/>
</dbReference>
<dbReference type="SUPFAM" id="SSF51338">
    <property type="entry name" value="Composite domain of metallo-dependent hydrolases"/>
    <property type="match status" value="1"/>
</dbReference>
<dbReference type="InterPro" id="IPR050287">
    <property type="entry name" value="MTA/SAH_deaminase"/>
</dbReference>
<dbReference type="EC" id="3.5.4.31" evidence="5"/>
<keyword evidence="3 5" id="KW-0378">Hydrolase</keyword>
<evidence type="ECO:0000313" key="7">
    <source>
        <dbReference type="EMBL" id="XBS20004.1"/>
    </source>
</evidence>
<keyword evidence="2 5" id="KW-0479">Metal-binding</keyword>
<dbReference type="GO" id="GO:0090614">
    <property type="term" value="F:5'-methylthioadenosine deaminase activity"/>
    <property type="evidence" value="ECO:0007669"/>
    <property type="project" value="UniProtKB-UniRule"/>
</dbReference>
<evidence type="ECO:0000256" key="3">
    <source>
        <dbReference type="ARBA" id="ARBA00022801"/>
    </source>
</evidence>
<dbReference type="InterPro" id="IPR006680">
    <property type="entry name" value="Amidohydro-rel"/>
</dbReference>
<comment type="catalytic activity">
    <reaction evidence="5">
        <text>S-adenosyl-L-homocysteine + H2O + H(+) = S-inosyl-L-homocysteine + NH4(+)</text>
        <dbReference type="Rhea" id="RHEA:20716"/>
        <dbReference type="ChEBI" id="CHEBI:15377"/>
        <dbReference type="ChEBI" id="CHEBI:15378"/>
        <dbReference type="ChEBI" id="CHEBI:28938"/>
        <dbReference type="ChEBI" id="CHEBI:57856"/>
        <dbReference type="ChEBI" id="CHEBI:57985"/>
        <dbReference type="EC" id="3.5.4.28"/>
    </reaction>
</comment>
<comment type="catalytic activity">
    <reaction evidence="5">
        <text>S-methyl-5'-thioadenosine + H2O + H(+) = S-methyl-5'-thioinosine + NH4(+)</text>
        <dbReference type="Rhea" id="RHEA:25025"/>
        <dbReference type="ChEBI" id="CHEBI:15377"/>
        <dbReference type="ChEBI" id="CHEBI:15378"/>
        <dbReference type="ChEBI" id="CHEBI:17509"/>
        <dbReference type="ChEBI" id="CHEBI:28938"/>
        <dbReference type="ChEBI" id="CHEBI:48595"/>
        <dbReference type="EC" id="3.5.4.31"/>
    </reaction>
</comment>
<feature type="binding site" evidence="5">
    <location>
        <position position="190"/>
    </location>
    <ligand>
        <name>substrate</name>
    </ligand>
</feature>
<dbReference type="InterPro" id="IPR011059">
    <property type="entry name" value="Metal-dep_hydrolase_composite"/>
</dbReference>
<protein>
    <recommendedName>
        <fullName evidence="5">5-methylthioadenosine/S-adenosylhomocysteine deaminase</fullName>
        <shortName evidence="5">MTA/SAH deaminase</shortName>
        <ecNumber evidence="5">3.5.4.28</ecNumber>
        <ecNumber evidence="5">3.5.4.31</ecNumber>
    </recommendedName>
</protein>
<feature type="binding site" evidence="5">
    <location>
        <position position="217"/>
    </location>
    <ligand>
        <name>Zn(2+)</name>
        <dbReference type="ChEBI" id="CHEBI:29105"/>
    </ligand>
</feature>
<dbReference type="EMBL" id="CP157743">
    <property type="protein sequence ID" value="XBS20004.1"/>
    <property type="molecule type" value="Genomic_DNA"/>
</dbReference>
<comment type="cofactor">
    <cofactor evidence="5">
        <name>Zn(2+)</name>
        <dbReference type="ChEBI" id="CHEBI:29105"/>
    </cofactor>
    <text evidence="5">Binds 1 zinc ion per subunit.</text>
</comment>
<feature type="binding site" evidence="5">
    <location>
        <position position="220"/>
    </location>
    <ligand>
        <name>substrate</name>
    </ligand>
</feature>
<dbReference type="PANTHER" id="PTHR43794:SF11">
    <property type="entry name" value="AMIDOHYDROLASE-RELATED DOMAIN-CONTAINING PROTEIN"/>
    <property type="match status" value="1"/>
</dbReference>
<comment type="similarity">
    <text evidence="1">Belongs to the metallo-dependent hydrolases superfamily. ATZ/TRZ family.</text>
</comment>
<dbReference type="NCBIfam" id="NF006549">
    <property type="entry name" value="PRK09045.1"/>
    <property type="match status" value="1"/>
</dbReference>
<feature type="binding site" evidence="5">
    <location>
        <position position="70"/>
    </location>
    <ligand>
        <name>Zn(2+)</name>
        <dbReference type="ChEBI" id="CHEBI:29105"/>
    </ligand>
</feature>
<organism evidence="7 8">
    <name type="scientific">Methylomarinum roseum</name>
    <dbReference type="NCBI Taxonomy" id="3067653"/>
    <lineage>
        <taxon>Bacteria</taxon>
        <taxon>Pseudomonadati</taxon>
        <taxon>Pseudomonadota</taxon>
        <taxon>Gammaproteobacteria</taxon>
        <taxon>Methylococcales</taxon>
        <taxon>Methylococcaceae</taxon>
        <taxon>Methylomarinum</taxon>
    </lineage>
</organism>
<evidence type="ECO:0000256" key="1">
    <source>
        <dbReference type="ARBA" id="ARBA00006745"/>
    </source>
</evidence>
<dbReference type="Gene3D" id="3.20.20.140">
    <property type="entry name" value="Metal-dependent hydrolases"/>
    <property type="match status" value="1"/>
</dbReference>
<evidence type="ECO:0000256" key="5">
    <source>
        <dbReference type="HAMAP-Rule" id="MF_01281"/>
    </source>
</evidence>
<feature type="domain" description="Amidohydrolase-related" evidence="6">
    <location>
        <begin position="60"/>
        <end position="408"/>
    </location>
</feature>
<dbReference type="RefSeq" id="WP_305907269.1">
    <property type="nucleotide sequence ID" value="NZ_CP157743.1"/>
</dbReference>
<comment type="caution">
    <text evidence="5">Lacks conserved residue(s) required for the propagation of feature annotation.</text>
</comment>
<evidence type="ECO:0000259" key="6">
    <source>
        <dbReference type="Pfam" id="PF01979"/>
    </source>
</evidence>
<gene>
    <name evidence="5" type="primary">mtaD</name>
    <name evidence="7" type="ORF">Q9L42_016840</name>
</gene>
<feature type="binding site" evidence="5">
    <location>
        <position position="97"/>
    </location>
    <ligand>
        <name>substrate</name>
    </ligand>
</feature>
<dbReference type="PANTHER" id="PTHR43794">
    <property type="entry name" value="AMINOHYDROLASE SSNA-RELATED"/>
    <property type="match status" value="1"/>
</dbReference>
<comment type="function">
    <text evidence="5">Catalyzes the deamination of 5-methylthioadenosine and S-adenosyl-L-homocysteine into 5-methylthioinosine and S-inosyl-L-homocysteine, respectively. Is also able to deaminate adenosine.</text>
</comment>
<dbReference type="InterPro" id="IPR023512">
    <property type="entry name" value="Deaminase_MtaD/DadD"/>
</dbReference>
<dbReference type="FunFam" id="3.20.20.140:FF:000014">
    <property type="entry name" value="5-methylthioadenosine/S-adenosylhomocysteine deaminase"/>
    <property type="match status" value="1"/>
</dbReference>
<evidence type="ECO:0000256" key="4">
    <source>
        <dbReference type="ARBA" id="ARBA00022833"/>
    </source>
</evidence>
<proteinExistence type="inferred from homology"/>
<dbReference type="InterPro" id="IPR032466">
    <property type="entry name" value="Metal_Hydrolase"/>
</dbReference>
<keyword evidence="8" id="KW-1185">Reference proteome</keyword>
<dbReference type="KEGG" id="mech:Q9L42_016840"/>
<dbReference type="GO" id="GO:0050270">
    <property type="term" value="F:S-adenosylhomocysteine deaminase activity"/>
    <property type="evidence" value="ECO:0007669"/>
    <property type="project" value="UniProtKB-UniRule"/>
</dbReference>
<dbReference type="Proteomes" id="UP001225378">
    <property type="component" value="Chromosome"/>
</dbReference>
<name>A0AAU7NSS2_9GAMM</name>
<evidence type="ECO:0000313" key="8">
    <source>
        <dbReference type="Proteomes" id="UP001225378"/>
    </source>
</evidence>
<dbReference type="GO" id="GO:0046872">
    <property type="term" value="F:metal ion binding"/>
    <property type="evidence" value="ECO:0007669"/>
    <property type="project" value="UniProtKB-KW"/>
</dbReference>
<reference evidence="7 8" key="1">
    <citation type="journal article" date="2024" name="Microbiology">
        <title>Methylomarinum rosea sp. nov., a novel halophilic methanotrophic bacterium from the hypersaline Lake Elton.</title>
        <authorList>
            <person name="Suleimanov R.Z."/>
            <person name="Oshkin I.Y."/>
            <person name="Danilova O.V."/>
            <person name="Suzina N.E."/>
            <person name="Dedysh S.N."/>
        </authorList>
    </citation>
    <scope>NUCLEOTIDE SEQUENCE [LARGE SCALE GENOMIC DNA]</scope>
    <source>
        <strain evidence="7 8">Ch1-1</strain>
    </source>
</reference>
<evidence type="ECO:0000256" key="2">
    <source>
        <dbReference type="ARBA" id="ARBA00022723"/>
    </source>
</evidence>
<dbReference type="CDD" id="cd01298">
    <property type="entry name" value="ATZ_TRZ_like"/>
    <property type="match status" value="1"/>
</dbReference>
<feature type="binding site" evidence="5">
    <location>
        <position position="305"/>
    </location>
    <ligand>
        <name>Zn(2+)</name>
        <dbReference type="ChEBI" id="CHEBI:29105"/>
    </ligand>
</feature>